<feature type="transmembrane region" description="Helical" evidence="5">
    <location>
        <begin position="393"/>
        <end position="415"/>
    </location>
</feature>
<gene>
    <name evidence="7" type="ORF">PG996_009043</name>
</gene>
<dbReference type="PROSITE" id="PS50850">
    <property type="entry name" value="MFS"/>
    <property type="match status" value="1"/>
</dbReference>
<evidence type="ECO:0000259" key="6">
    <source>
        <dbReference type="PROSITE" id="PS50850"/>
    </source>
</evidence>
<feature type="transmembrane region" description="Helical" evidence="5">
    <location>
        <begin position="263"/>
        <end position="281"/>
    </location>
</feature>
<dbReference type="PANTHER" id="PTHR42718">
    <property type="entry name" value="MAJOR FACILITATOR SUPERFAMILY MULTIDRUG TRANSPORTER MFSC"/>
    <property type="match status" value="1"/>
</dbReference>
<dbReference type="InterPro" id="IPR011701">
    <property type="entry name" value="MFS"/>
</dbReference>
<accession>A0ABR1UJL6</accession>
<feature type="transmembrane region" description="Helical" evidence="5">
    <location>
        <begin position="427"/>
        <end position="446"/>
    </location>
</feature>
<organism evidence="7 8">
    <name type="scientific">Apiospora saccharicola</name>
    <dbReference type="NCBI Taxonomy" id="335842"/>
    <lineage>
        <taxon>Eukaryota</taxon>
        <taxon>Fungi</taxon>
        <taxon>Dikarya</taxon>
        <taxon>Ascomycota</taxon>
        <taxon>Pezizomycotina</taxon>
        <taxon>Sordariomycetes</taxon>
        <taxon>Xylariomycetidae</taxon>
        <taxon>Amphisphaeriales</taxon>
        <taxon>Apiosporaceae</taxon>
        <taxon>Apiospora</taxon>
    </lineage>
</organism>
<evidence type="ECO:0000313" key="7">
    <source>
        <dbReference type="EMBL" id="KAK8059113.1"/>
    </source>
</evidence>
<feature type="transmembrane region" description="Helical" evidence="5">
    <location>
        <begin position="157"/>
        <end position="179"/>
    </location>
</feature>
<evidence type="ECO:0000313" key="8">
    <source>
        <dbReference type="Proteomes" id="UP001446871"/>
    </source>
</evidence>
<dbReference type="Pfam" id="PF07690">
    <property type="entry name" value="MFS_1"/>
    <property type="match status" value="1"/>
</dbReference>
<protein>
    <recommendedName>
        <fullName evidence="6">Major facilitator superfamily (MFS) profile domain-containing protein</fullName>
    </recommendedName>
</protein>
<dbReference type="PANTHER" id="PTHR42718:SF23">
    <property type="entry name" value="MAJOR FACILITATOR SUPERFAMILY (MFS) PROFILE DOMAIN-CONTAINING PROTEIN"/>
    <property type="match status" value="1"/>
</dbReference>
<evidence type="ECO:0000256" key="3">
    <source>
        <dbReference type="ARBA" id="ARBA00022989"/>
    </source>
</evidence>
<dbReference type="Gene3D" id="1.20.1720.10">
    <property type="entry name" value="Multidrug resistance protein D"/>
    <property type="match status" value="1"/>
</dbReference>
<dbReference type="EMBL" id="JAQQWM010000006">
    <property type="protein sequence ID" value="KAK8059113.1"/>
    <property type="molecule type" value="Genomic_DNA"/>
</dbReference>
<comment type="caution">
    <text evidence="7">The sequence shown here is derived from an EMBL/GenBank/DDBJ whole genome shotgun (WGS) entry which is preliminary data.</text>
</comment>
<feature type="transmembrane region" description="Helical" evidence="5">
    <location>
        <begin position="452"/>
        <end position="478"/>
    </location>
</feature>
<dbReference type="Gene3D" id="1.20.1250.20">
    <property type="entry name" value="MFS general substrate transporter like domains"/>
    <property type="match status" value="1"/>
</dbReference>
<feature type="transmembrane region" description="Helical" evidence="5">
    <location>
        <begin position="65"/>
        <end position="88"/>
    </location>
</feature>
<keyword evidence="3 5" id="KW-1133">Transmembrane helix</keyword>
<keyword evidence="2 5" id="KW-0812">Transmembrane</keyword>
<sequence>MVTTTETTAVAAAHDLIELVPITNSTAFQVTGPPLTENDTEAALAQPESDPNARPAAFRSLAHEILFVLTVTMSIAMPSFLQGSILIVSPDIRKDLNMATSQLTWVIAASSLTSGSFLLFFGKVADMFGRRSILLTSLFVFALFALATGFARDAITLIILNAIMGLTSASIIPSAQGMLGNIYEKPCKRKNYAFACFSSGNHLGFAVSAVFSGVASQVAGWSASFWLLAIIYAAVAVIACFTVPPDDSEKLPFNLESLKQFDFVGVTLAICGIGLLTAGIRQVLDDFVSFICILANTRLTRNEILVLVLIHPRAGGPHTSLPSWRWVLSFLLPSSGGKRSSRSRSCPWESGEIRSLVCTKTYYQLLAILLLGFLSFPALFFFGALYLQEVFGYSPLIAAVCLIPAAVSGVVVNVLAGRLLHIVSNKLLMGIGAACFTISFLLVAVQRSGASYWAFTFPAFVIVVFGTDFEFNVVNMYVVSSLPKSQQSIASSVFQTTIKLATVLGLGICAALFASVSEKPASSGYYGHDPFEPYAALFWFATAVSFISLLIVPLLDIKTQGHMKEA</sequence>
<feature type="transmembrane region" description="Helical" evidence="5">
    <location>
        <begin position="362"/>
        <end position="387"/>
    </location>
</feature>
<comment type="subcellular location">
    <subcellularLocation>
        <location evidence="1">Membrane</location>
        <topology evidence="1">Multi-pass membrane protein</topology>
    </subcellularLocation>
</comment>
<feature type="transmembrane region" description="Helical" evidence="5">
    <location>
        <begin position="223"/>
        <end position="243"/>
    </location>
</feature>
<keyword evidence="8" id="KW-1185">Reference proteome</keyword>
<feature type="transmembrane region" description="Helical" evidence="5">
    <location>
        <begin position="103"/>
        <end position="121"/>
    </location>
</feature>
<evidence type="ECO:0000256" key="4">
    <source>
        <dbReference type="ARBA" id="ARBA00023136"/>
    </source>
</evidence>
<feature type="transmembrane region" description="Helical" evidence="5">
    <location>
        <begin position="536"/>
        <end position="555"/>
    </location>
</feature>
<evidence type="ECO:0000256" key="5">
    <source>
        <dbReference type="SAM" id="Phobius"/>
    </source>
</evidence>
<reference evidence="7 8" key="1">
    <citation type="submission" date="2023-01" db="EMBL/GenBank/DDBJ databases">
        <title>Analysis of 21 Apiospora genomes using comparative genomics revels a genus with tremendous synthesis potential of carbohydrate active enzymes and secondary metabolites.</title>
        <authorList>
            <person name="Sorensen T."/>
        </authorList>
    </citation>
    <scope>NUCLEOTIDE SEQUENCE [LARGE SCALE GENOMIC DNA]</scope>
    <source>
        <strain evidence="7 8">CBS 83171</strain>
    </source>
</reference>
<feature type="transmembrane region" description="Helical" evidence="5">
    <location>
        <begin position="498"/>
        <end position="516"/>
    </location>
</feature>
<feature type="transmembrane region" description="Helical" evidence="5">
    <location>
        <begin position="133"/>
        <end position="151"/>
    </location>
</feature>
<proteinExistence type="predicted"/>
<evidence type="ECO:0000256" key="2">
    <source>
        <dbReference type="ARBA" id="ARBA00022692"/>
    </source>
</evidence>
<name>A0ABR1UJL6_9PEZI</name>
<keyword evidence="4 5" id="KW-0472">Membrane</keyword>
<dbReference type="SUPFAM" id="SSF103473">
    <property type="entry name" value="MFS general substrate transporter"/>
    <property type="match status" value="1"/>
</dbReference>
<dbReference type="InterPro" id="IPR020846">
    <property type="entry name" value="MFS_dom"/>
</dbReference>
<dbReference type="Proteomes" id="UP001446871">
    <property type="component" value="Unassembled WGS sequence"/>
</dbReference>
<evidence type="ECO:0000256" key="1">
    <source>
        <dbReference type="ARBA" id="ARBA00004141"/>
    </source>
</evidence>
<dbReference type="InterPro" id="IPR036259">
    <property type="entry name" value="MFS_trans_sf"/>
</dbReference>
<feature type="domain" description="Major facilitator superfamily (MFS) profile" evidence="6">
    <location>
        <begin position="67"/>
        <end position="560"/>
    </location>
</feature>